<name>A0AAV1VUR7_LUPLU</name>
<evidence type="ECO:0000256" key="1">
    <source>
        <dbReference type="SAM" id="MobiDB-lite"/>
    </source>
</evidence>
<evidence type="ECO:0000313" key="3">
    <source>
        <dbReference type="EMBL" id="CAL0300744.1"/>
    </source>
</evidence>
<keyword evidence="4" id="KW-1185">Reference proteome</keyword>
<dbReference type="Proteomes" id="UP001497480">
    <property type="component" value="Unassembled WGS sequence"/>
</dbReference>
<feature type="signal peptide" evidence="2">
    <location>
        <begin position="1"/>
        <end position="27"/>
    </location>
</feature>
<accession>A0AAV1VUR7</accession>
<gene>
    <name evidence="3" type="ORF">LLUT_LOCUS1804</name>
</gene>
<feature type="region of interest" description="Disordered" evidence="1">
    <location>
        <begin position="38"/>
        <end position="58"/>
    </location>
</feature>
<feature type="chain" id="PRO_5043337369" evidence="2">
    <location>
        <begin position="28"/>
        <end position="120"/>
    </location>
</feature>
<protein>
    <submittedName>
        <fullName evidence="3">Uncharacterized protein</fullName>
    </submittedName>
</protein>
<dbReference type="Gene3D" id="1.10.10.840">
    <property type="match status" value="1"/>
</dbReference>
<proteinExistence type="predicted"/>
<dbReference type="Gene3D" id="2.60.120.10">
    <property type="entry name" value="Jelly Rolls"/>
    <property type="match status" value="1"/>
</dbReference>
<dbReference type="InterPro" id="IPR014710">
    <property type="entry name" value="RmlC-like_jellyroll"/>
</dbReference>
<organism evidence="3 4">
    <name type="scientific">Lupinus luteus</name>
    <name type="common">European yellow lupine</name>
    <dbReference type="NCBI Taxonomy" id="3873"/>
    <lineage>
        <taxon>Eukaryota</taxon>
        <taxon>Viridiplantae</taxon>
        <taxon>Streptophyta</taxon>
        <taxon>Embryophyta</taxon>
        <taxon>Tracheophyta</taxon>
        <taxon>Spermatophyta</taxon>
        <taxon>Magnoliopsida</taxon>
        <taxon>eudicotyledons</taxon>
        <taxon>Gunneridae</taxon>
        <taxon>Pentapetalae</taxon>
        <taxon>rosids</taxon>
        <taxon>fabids</taxon>
        <taxon>Fabales</taxon>
        <taxon>Fabaceae</taxon>
        <taxon>Papilionoideae</taxon>
        <taxon>50 kb inversion clade</taxon>
        <taxon>genistoids sensu lato</taxon>
        <taxon>core genistoids</taxon>
        <taxon>Genisteae</taxon>
        <taxon>Lupinus</taxon>
    </lineage>
</organism>
<reference evidence="3 4" key="1">
    <citation type="submission" date="2024-03" db="EMBL/GenBank/DDBJ databases">
        <authorList>
            <person name="Martinez-Hernandez J."/>
        </authorList>
    </citation>
    <scope>NUCLEOTIDE SEQUENCE [LARGE SCALE GENOMIC DNA]</scope>
</reference>
<dbReference type="EMBL" id="CAXHTB010000001">
    <property type="protein sequence ID" value="CAL0300744.1"/>
    <property type="molecule type" value="Genomic_DNA"/>
</dbReference>
<keyword evidence="2" id="KW-0732">Signal</keyword>
<comment type="caution">
    <text evidence="3">The sequence shown here is derived from an EMBL/GenBank/DDBJ whole genome shotgun (WGS) entry which is preliminary data.</text>
</comment>
<sequence length="120" mass="13829">MGKMRGLKFPVLLLVGIVFLSIGVAYGVKDVKSHSSLINNSHDDKREQRNPYHFSSNSFTTRYRNKNGQIRVLERQLDREVKELTFPGSSEDLERLIKKQKQSYFANAQPQPQNKVMSCN</sequence>
<feature type="compositionally biased region" description="Basic and acidic residues" evidence="1">
    <location>
        <begin position="41"/>
        <end position="50"/>
    </location>
</feature>
<evidence type="ECO:0000313" key="4">
    <source>
        <dbReference type="Proteomes" id="UP001497480"/>
    </source>
</evidence>
<dbReference type="AlphaFoldDB" id="A0AAV1VUR7"/>
<evidence type="ECO:0000256" key="2">
    <source>
        <dbReference type="SAM" id="SignalP"/>
    </source>
</evidence>